<dbReference type="Pfam" id="PF04542">
    <property type="entry name" value="Sigma70_r2"/>
    <property type="match status" value="1"/>
</dbReference>
<dbReference type="Proteomes" id="UP001519348">
    <property type="component" value="Unassembled WGS sequence"/>
</dbReference>
<evidence type="ECO:0000259" key="6">
    <source>
        <dbReference type="Pfam" id="PF04542"/>
    </source>
</evidence>
<dbReference type="GO" id="GO:0006352">
    <property type="term" value="P:DNA-templated transcription initiation"/>
    <property type="evidence" value="ECO:0007669"/>
    <property type="project" value="InterPro"/>
</dbReference>
<dbReference type="InterPro" id="IPR007627">
    <property type="entry name" value="RNA_pol_sigma70_r2"/>
</dbReference>
<dbReference type="Gene3D" id="1.10.10.10">
    <property type="entry name" value="Winged helix-like DNA-binding domain superfamily/Winged helix DNA-binding domain"/>
    <property type="match status" value="1"/>
</dbReference>
<comment type="function">
    <text evidence="5">Sigma factors are initiation factors that promote the attachment of RNA polymerase to specific initiation sites and are then released. Sigma-S contributes to the protection against external stress, thus playing a role in cellular fitness and survival.</text>
</comment>
<comment type="similarity">
    <text evidence="1">Belongs to the sigma-70 factor family.</text>
</comment>
<dbReference type="SUPFAM" id="SSF46894">
    <property type="entry name" value="C-terminal effector domain of the bipartite response regulators"/>
    <property type="match status" value="1"/>
</dbReference>
<accession>A0A1G8VSW0</accession>
<evidence type="ECO:0000256" key="1">
    <source>
        <dbReference type="ARBA" id="ARBA00007788"/>
    </source>
</evidence>
<dbReference type="InterPro" id="IPR016032">
    <property type="entry name" value="Sig_transdc_resp-reg_C-effctor"/>
</dbReference>
<proteinExistence type="inferred from homology"/>
<reference evidence="8" key="1">
    <citation type="submission" date="2016-10" db="EMBL/GenBank/DDBJ databases">
        <authorList>
            <person name="de Groot N.N."/>
        </authorList>
    </citation>
    <scope>NUCLEOTIDE SEQUENCE [LARGE SCALE GENOMIC DNA]</scope>
    <source>
        <strain evidence="8">CGMCC 1.8911</strain>
    </source>
</reference>
<evidence type="ECO:0000256" key="2">
    <source>
        <dbReference type="ARBA" id="ARBA00021245"/>
    </source>
</evidence>
<protein>
    <recommendedName>
        <fullName evidence="2">RNA polymerase sigma factor SigS</fullName>
    </recommendedName>
</protein>
<dbReference type="Gene3D" id="1.10.1740.10">
    <property type="match status" value="1"/>
</dbReference>
<dbReference type="GO" id="GO:0003677">
    <property type="term" value="F:DNA binding"/>
    <property type="evidence" value="ECO:0007669"/>
    <property type="project" value="InterPro"/>
</dbReference>
<keyword evidence="4" id="KW-0804">Transcription</keyword>
<dbReference type="EMBL" id="JAGGKN010000001">
    <property type="protein sequence ID" value="MBP1951306.1"/>
    <property type="molecule type" value="Genomic_DNA"/>
</dbReference>
<dbReference type="InterPro" id="IPR014284">
    <property type="entry name" value="RNA_pol_sigma-70_dom"/>
</dbReference>
<dbReference type="STRING" id="586411.SAMN05216187_10215"/>
<evidence type="ECO:0000256" key="3">
    <source>
        <dbReference type="ARBA" id="ARBA00023015"/>
    </source>
</evidence>
<gene>
    <name evidence="7" type="ORF">J2Z27_000332</name>
    <name evidence="8" type="ORF">SAMN05216187_10215</name>
</gene>
<reference evidence="9" key="2">
    <citation type="submission" date="2016-10" db="EMBL/GenBank/DDBJ databases">
        <authorList>
            <person name="Varghese N."/>
            <person name="Submissions S."/>
        </authorList>
    </citation>
    <scope>NUCLEOTIDE SEQUENCE [LARGE SCALE GENOMIC DNA]</scope>
    <source>
        <strain evidence="9">CGMCC 1.8911</strain>
    </source>
</reference>
<keyword evidence="10" id="KW-1185">Reference proteome</keyword>
<dbReference type="GO" id="GO:0003700">
    <property type="term" value="F:DNA-binding transcription factor activity"/>
    <property type="evidence" value="ECO:0007669"/>
    <property type="project" value="InterPro"/>
</dbReference>
<evidence type="ECO:0000256" key="4">
    <source>
        <dbReference type="ARBA" id="ARBA00023163"/>
    </source>
</evidence>
<evidence type="ECO:0000313" key="10">
    <source>
        <dbReference type="Proteomes" id="UP001519348"/>
    </source>
</evidence>
<dbReference type="RefSeq" id="WP_092595057.1">
    <property type="nucleotide sequence ID" value="NZ_BMCN01000001.1"/>
</dbReference>
<dbReference type="EMBL" id="FNFI01000002">
    <property type="protein sequence ID" value="SDJ69198.1"/>
    <property type="molecule type" value="Genomic_DNA"/>
</dbReference>
<keyword evidence="3" id="KW-0805">Transcription regulation</keyword>
<dbReference type="SUPFAM" id="SSF88946">
    <property type="entry name" value="Sigma2 domain of RNA polymerase sigma factors"/>
    <property type="match status" value="1"/>
</dbReference>
<dbReference type="InterPro" id="IPR036388">
    <property type="entry name" value="WH-like_DNA-bd_sf"/>
</dbReference>
<name>A0A1G8VSW0_9STAP</name>
<sequence>MTVNDKILAYEPMIHSIIHKLNIIYDTDEYMQIGRLAVLESIKKFDSSKSACTEAQFVYTLIRQRLIDEIRKVARYQSRVLPASDHAVFYNSITDDYTTEHPAAGNLNKREERWLTLTLKGYALTEVAAELSVSVSTAKNIRRSAREKLKVYFDK</sequence>
<dbReference type="Proteomes" id="UP000242700">
    <property type="component" value="Unassembled WGS sequence"/>
</dbReference>
<dbReference type="NCBIfam" id="TIGR02937">
    <property type="entry name" value="sigma70-ECF"/>
    <property type="match status" value="1"/>
</dbReference>
<reference evidence="7 10" key="3">
    <citation type="submission" date="2021-03" db="EMBL/GenBank/DDBJ databases">
        <title>Genomic Encyclopedia of Type Strains, Phase IV (KMG-IV): sequencing the most valuable type-strain genomes for metagenomic binning, comparative biology and taxonomic classification.</title>
        <authorList>
            <person name="Goeker M."/>
        </authorList>
    </citation>
    <scope>NUCLEOTIDE SEQUENCE [LARGE SCALE GENOMIC DNA]</scope>
    <source>
        <strain evidence="7 10">DSM 22420</strain>
    </source>
</reference>
<dbReference type="AlphaFoldDB" id="A0A1G8VSW0"/>
<dbReference type="OrthoDB" id="9783788at2"/>
<evidence type="ECO:0000313" key="7">
    <source>
        <dbReference type="EMBL" id="MBP1951306.1"/>
    </source>
</evidence>
<organism evidence="8 9">
    <name type="scientific">Jeotgalicoccus aerolatus</name>
    <dbReference type="NCBI Taxonomy" id="709510"/>
    <lineage>
        <taxon>Bacteria</taxon>
        <taxon>Bacillati</taxon>
        <taxon>Bacillota</taxon>
        <taxon>Bacilli</taxon>
        <taxon>Bacillales</taxon>
        <taxon>Staphylococcaceae</taxon>
        <taxon>Jeotgalicoccus</taxon>
    </lineage>
</organism>
<evidence type="ECO:0000313" key="9">
    <source>
        <dbReference type="Proteomes" id="UP000242700"/>
    </source>
</evidence>
<feature type="domain" description="RNA polymerase sigma-70 region 2" evidence="6">
    <location>
        <begin position="9"/>
        <end position="75"/>
    </location>
</feature>
<evidence type="ECO:0000256" key="5">
    <source>
        <dbReference type="ARBA" id="ARBA00024701"/>
    </source>
</evidence>
<dbReference type="InterPro" id="IPR013325">
    <property type="entry name" value="RNA_pol_sigma_r2"/>
</dbReference>
<evidence type="ECO:0000313" key="8">
    <source>
        <dbReference type="EMBL" id="SDJ69198.1"/>
    </source>
</evidence>